<feature type="domain" description="Probable transposase IS891/IS1136/IS1341" evidence="8">
    <location>
        <begin position="162"/>
        <end position="275"/>
    </location>
</feature>
<dbReference type="PANTHER" id="PTHR30405">
    <property type="entry name" value="TRANSPOSASE"/>
    <property type="match status" value="1"/>
</dbReference>
<dbReference type="GO" id="GO:0046872">
    <property type="term" value="F:metal ion binding"/>
    <property type="evidence" value="ECO:0007669"/>
    <property type="project" value="UniProtKB-KW"/>
</dbReference>
<sequence>MNKAYKFRLYPNKKQIEVIEKSFGCSRFIYNHFLNQKNEVYKDEKRCVKYTEQQNLLPSMKKEFVWLKEIDSTSLQMTLRNLDNAFKNFFHGRADRPKFKSKRDNYKAYTSNFVNNNIDIKKDKIKLPKLKWVKTKIHRYVEGRIINATVTKTPSGKYFIAICVETEIDTLEKVIGNIGIDLGICHFAILSNGEKIENPKYLKKSLNKLAKEQRKLSSKQKCSNNWNKQRVKVARLHEHISNQRLDFIHKLSKRIVSENQVIVLEDLAVKNMMKNDKLAQSISDVSWYKFVTMLDYKGKWYGRKIYKIDRWYPSSKTCNNCGYILDEMPLQIREWICPKCDSIHDRDINASKNILKQGLLEIA</sequence>
<comment type="caution">
    <text evidence="11">The sequence shown here is derived from an EMBL/GenBank/DDBJ whole genome shotgun (WGS) entry which is preliminary data.</text>
</comment>
<dbReference type="NCBIfam" id="NF038281">
    <property type="entry name" value="IS200_TnpB"/>
    <property type="match status" value="1"/>
</dbReference>
<protein>
    <submittedName>
        <fullName evidence="11">IS200/IS605 family element transposase accessory protein TnpB</fullName>
    </submittedName>
</protein>
<dbReference type="AlphaFoldDB" id="A0A9J6NX56"/>
<evidence type="ECO:0000256" key="2">
    <source>
        <dbReference type="ARBA" id="ARBA00011044"/>
    </source>
</evidence>
<dbReference type="Pfam" id="PF07282">
    <property type="entry name" value="Cas12f1-like_TNB"/>
    <property type="match status" value="1"/>
</dbReference>
<dbReference type="InterPro" id="IPR021027">
    <property type="entry name" value="Transposase_put_HTH"/>
</dbReference>
<organism evidence="11 12">
    <name type="scientific">Oceanirhabdus seepicola</name>
    <dbReference type="NCBI Taxonomy" id="2828781"/>
    <lineage>
        <taxon>Bacteria</taxon>
        <taxon>Bacillati</taxon>
        <taxon>Bacillota</taxon>
        <taxon>Clostridia</taxon>
        <taxon>Eubacteriales</taxon>
        <taxon>Clostridiaceae</taxon>
        <taxon>Oceanirhabdus</taxon>
    </lineage>
</organism>
<name>A0A9J6NX56_9CLOT</name>
<dbReference type="Proteomes" id="UP001056429">
    <property type="component" value="Unassembled WGS sequence"/>
</dbReference>
<evidence type="ECO:0000313" key="11">
    <source>
        <dbReference type="EMBL" id="MCM1989095.1"/>
    </source>
</evidence>
<evidence type="ECO:0000256" key="1">
    <source>
        <dbReference type="ARBA" id="ARBA00008761"/>
    </source>
</evidence>
<comment type="similarity">
    <text evidence="2">In the N-terminal section; belongs to the transposase 2 family.</text>
</comment>
<dbReference type="InterPro" id="IPR001959">
    <property type="entry name" value="Transposase"/>
</dbReference>
<keyword evidence="12" id="KW-1185">Reference proteome</keyword>
<dbReference type="GO" id="GO:0003677">
    <property type="term" value="F:DNA binding"/>
    <property type="evidence" value="ECO:0007669"/>
    <property type="project" value="UniProtKB-KW"/>
</dbReference>
<evidence type="ECO:0000256" key="7">
    <source>
        <dbReference type="ARBA" id="ARBA00023172"/>
    </source>
</evidence>
<evidence type="ECO:0000256" key="5">
    <source>
        <dbReference type="ARBA" id="ARBA00022833"/>
    </source>
</evidence>
<dbReference type="GO" id="GO:0006310">
    <property type="term" value="P:DNA recombination"/>
    <property type="evidence" value="ECO:0007669"/>
    <property type="project" value="UniProtKB-KW"/>
</dbReference>
<accession>A0A9J6NX56</accession>
<dbReference type="PANTHER" id="PTHR30405:SF11">
    <property type="entry name" value="RNA-GUIDED DNA ENDONUCLEASE RV2885C-RELATED"/>
    <property type="match status" value="1"/>
</dbReference>
<evidence type="ECO:0000256" key="3">
    <source>
        <dbReference type="ARBA" id="ARBA00022578"/>
    </source>
</evidence>
<dbReference type="GO" id="GO:0032196">
    <property type="term" value="P:transposition"/>
    <property type="evidence" value="ECO:0007669"/>
    <property type="project" value="UniProtKB-KW"/>
</dbReference>
<gene>
    <name evidence="11" type="primary">tnpB</name>
    <name evidence="11" type="ORF">KDK92_05030</name>
</gene>
<keyword evidence="5" id="KW-0862">Zinc</keyword>
<feature type="domain" description="Transposase putative helix-turn-helix" evidence="10">
    <location>
        <begin position="1"/>
        <end position="45"/>
    </location>
</feature>
<keyword evidence="6" id="KW-0238">DNA-binding</keyword>
<evidence type="ECO:0000256" key="6">
    <source>
        <dbReference type="ARBA" id="ARBA00023125"/>
    </source>
</evidence>
<evidence type="ECO:0000259" key="8">
    <source>
        <dbReference type="Pfam" id="PF01385"/>
    </source>
</evidence>
<dbReference type="NCBIfam" id="TIGR01766">
    <property type="entry name" value="IS200/IS605 family accessory protein TnpB-like domain"/>
    <property type="match status" value="1"/>
</dbReference>
<dbReference type="NCBIfam" id="NF040570">
    <property type="entry name" value="guided_TnpB"/>
    <property type="match status" value="1"/>
</dbReference>
<reference evidence="11" key="1">
    <citation type="journal article" date="2021" name="mSystems">
        <title>Bacteria and Archaea Synergistically Convert Glycine Betaine to Biogenic Methane in the Formosa Cold Seep of the South China Sea.</title>
        <authorList>
            <person name="Li L."/>
            <person name="Zhang W."/>
            <person name="Zhang S."/>
            <person name="Song L."/>
            <person name="Sun Q."/>
            <person name="Zhang H."/>
            <person name="Xiang H."/>
            <person name="Dong X."/>
        </authorList>
    </citation>
    <scope>NUCLEOTIDE SEQUENCE</scope>
    <source>
        <strain evidence="11">ZWT</strain>
    </source>
</reference>
<reference evidence="11" key="2">
    <citation type="submission" date="2021-04" db="EMBL/GenBank/DDBJ databases">
        <authorList>
            <person name="Dong X."/>
        </authorList>
    </citation>
    <scope>NUCLEOTIDE SEQUENCE</scope>
    <source>
        <strain evidence="11">ZWT</strain>
    </source>
</reference>
<keyword evidence="7" id="KW-0233">DNA recombination</keyword>
<keyword evidence="4" id="KW-0479">Metal-binding</keyword>
<proteinExistence type="inferred from homology"/>
<dbReference type="InterPro" id="IPR010095">
    <property type="entry name" value="Cas12f1-like_TNB"/>
</dbReference>
<keyword evidence="3" id="KW-0815">Transposition</keyword>
<evidence type="ECO:0000256" key="4">
    <source>
        <dbReference type="ARBA" id="ARBA00022723"/>
    </source>
</evidence>
<dbReference type="Pfam" id="PF12323">
    <property type="entry name" value="HTH_OrfB_IS605"/>
    <property type="match status" value="1"/>
</dbReference>
<dbReference type="InterPro" id="IPR053522">
    <property type="entry name" value="RNA-guided_endonuclease_TnpB"/>
</dbReference>
<evidence type="ECO:0000259" key="9">
    <source>
        <dbReference type="Pfam" id="PF07282"/>
    </source>
</evidence>
<dbReference type="Pfam" id="PF01385">
    <property type="entry name" value="OrfB_IS605"/>
    <property type="match status" value="1"/>
</dbReference>
<dbReference type="EMBL" id="JAGSOJ010000001">
    <property type="protein sequence ID" value="MCM1989095.1"/>
    <property type="molecule type" value="Genomic_DNA"/>
</dbReference>
<dbReference type="InterPro" id="IPR051399">
    <property type="entry name" value="RNA-guided_DNA_endo/Transpos"/>
</dbReference>
<evidence type="ECO:0000313" key="12">
    <source>
        <dbReference type="Proteomes" id="UP001056429"/>
    </source>
</evidence>
<feature type="domain" description="Cas12f1-like TNB" evidence="9">
    <location>
        <begin position="287"/>
        <end position="354"/>
    </location>
</feature>
<evidence type="ECO:0000259" key="10">
    <source>
        <dbReference type="Pfam" id="PF12323"/>
    </source>
</evidence>
<comment type="similarity">
    <text evidence="1">In the C-terminal section; belongs to the transposase 35 family.</text>
</comment>